<evidence type="ECO:0000313" key="2">
    <source>
        <dbReference type="EMBL" id="BCZ44255.1"/>
    </source>
</evidence>
<keyword evidence="1" id="KW-1133">Transmembrane helix</keyword>
<sequence>MQLHICMLDSLKNNILQKVSDIKDNIFNVALFFTGLFSLGQGAYLKVIMKDIIKKTISKIIFNFGDNVLNNNIIMKYIRLTIKHELKVLQ</sequence>
<keyword evidence="1" id="KW-0812">Transmembrane</keyword>
<protein>
    <submittedName>
        <fullName evidence="2">Uncharacterized protein</fullName>
    </submittedName>
</protein>
<feature type="transmembrane region" description="Helical" evidence="1">
    <location>
        <begin position="26"/>
        <end position="45"/>
    </location>
</feature>
<accession>A0ABN6ITS0</accession>
<name>A0ABN6ITS0_9CLOT</name>
<reference evidence="3" key="1">
    <citation type="submission" date="2021-07" db="EMBL/GenBank/DDBJ databases">
        <title>Complete genome sequencing of a Clostridium isolate.</title>
        <authorList>
            <person name="Ueki A."/>
            <person name="Tonouchi A."/>
        </authorList>
    </citation>
    <scope>NUCLEOTIDE SEQUENCE [LARGE SCALE GENOMIC DNA]</scope>
    <source>
        <strain evidence="3">C5S11</strain>
    </source>
</reference>
<dbReference type="EMBL" id="AP024849">
    <property type="protein sequence ID" value="BCZ44255.1"/>
    <property type="molecule type" value="Genomic_DNA"/>
</dbReference>
<evidence type="ECO:0000256" key="1">
    <source>
        <dbReference type="SAM" id="Phobius"/>
    </source>
</evidence>
<dbReference type="Proteomes" id="UP000824633">
    <property type="component" value="Chromosome"/>
</dbReference>
<keyword evidence="1" id="KW-0472">Membrane</keyword>
<proteinExistence type="predicted"/>
<organism evidence="2 3">
    <name type="scientific">Clostridium gelidum</name>
    <dbReference type="NCBI Taxonomy" id="704125"/>
    <lineage>
        <taxon>Bacteria</taxon>
        <taxon>Bacillati</taxon>
        <taxon>Bacillota</taxon>
        <taxon>Clostridia</taxon>
        <taxon>Eubacteriales</taxon>
        <taxon>Clostridiaceae</taxon>
        <taxon>Clostridium</taxon>
    </lineage>
</organism>
<evidence type="ECO:0000313" key="3">
    <source>
        <dbReference type="Proteomes" id="UP000824633"/>
    </source>
</evidence>
<gene>
    <name evidence="2" type="ORF">psyc5s11_03220</name>
</gene>
<keyword evidence="3" id="KW-1185">Reference proteome</keyword>